<dbReference type="Pfam" id="PF07940">
    <property type="entry name" value="Hepar_II_III_C"/>
    <property type="match status" value="1"/>
</dbReference>
<evidence type="ECO:0000256" key="2">
    <source>
        <dbReference type="ARBA" id="ARBA00022729"/>
    </source>
</evidence>
<dbReference type="SUPFAM" id="SSF48230">
    <property type="entry name" value="Chondroitin AC/alginate lyase"/>
    <property type="match status" value="1"/>
</dbReference>
<keyword evidence="3" id="KW-0574">Periplasm</keyword>
<gene>
    <name evidence="6" type="ORF">GKZ75_11495</name>
</gene>
<protein>
    <recommendedName>
        <fullName evidence="5">Heparinase II/III-like C-terminal domain-containing protein</fullName>
    </recommendedName>
</protein>
<dbReference type="Gene3D" id="2.70.98.70">
    <property type="match status" value="1"/>
</dbReference>
<dbReference type="AlphaFoldDB" id="A0A6N9R2C5"/>
<dbReference type="RefSeq" id="WP_162230138.1">
    <property type="nucleotide sequence ID" value="NZ_WMHZ01000018.1"/>
</dbReference>
<dbReference type="Gene3D" id="1.50.10.100">
    <property type="entry name" value="Chondroitin AC/alginate lyase"/>
    <property type="match status" value="1"/>
</dbReference>
<reference evidence="6 7" key="1">
    <citation type="submission" date="2019-11" db="EMBL/GenBank/DDBJ databases">
        <title>Draft genome sequence of Kocuria indica DP-K7, a methyl red degrading Actinobacterium.</title>
        <authorList>
            <person name="Kumaran S."/>
            <person name="Tischler D."/>
            <person name="Ngo A.C.R."/>
            <person name="Schultes F."/>
        </authorList>
    </citation>
    <scope>NUCLEOTIDE SEQUENCE [LARGE SCALE GENOMIC DNA]</scope>
    <source>
        <strain evidence="6 7">DP-K7</strain>
    </source>
</reference>
<evidence type="ECO:0000256" key="3">
    <source>
        <dbReference type="ARBA" id="ARBA00022764"/>
    </source>
</evidence>
<keyword evidence="2" id="KW-0732">Signal</keyword>
<proteinExistence type="predicted"/>
<dbReference type="InterPro" id="IPR008929">
    <property type="entry name" value="Chondroitin_lyas"/>
</dbReference>
<feature type="domain" description="Heparinase II/III-like C-terminal" evidence="5">
    <location>
        <begin position="312"/>
        <end position="489"/>
    </location>
</feature>
<dbReference type="Proteomes" id="UP000471026">
    <property type="component" value="Unassembled WGS sequence"/>
</dbReference>
<evidence type="ECO:0000256" key="1">
    <source>
        <dbReference type="ARBA" id="ARBA00004418"/>
    </source>
</evidence>
<dbReference type="InterPro" id="IPR012480">
    <property type="entry name" value="Hepar_II_III_C"/>
</dbReference>
<evidence type="ECO:0000313" key="7">
    <source>
        <dbReference type="Proteomes" id="UP000471026"/>
    </source>
</evidence>
<comment type="subcellular location">
    <subcellularLocation>
        <location evidence="1">Periplasm</location>
    </subcellularLocation>
</comment>
<organism evidence="6 7">
    <name type="scientific">Kocuria marina subsp. indica</name>
    <dbReference type="NCBI Taxonomy" id="1049583"/>
    <lineage>
        <taxon>Bacteria</taxon>
        <taxon>Bacillati</taxon>
        <taxon>Actinomycetota</taxon>
        <taxon>Actinomycetes</taxon>
        <taxon>Micrococcales</taxon>
        <taxon>Micrococcaceae</taxon>
        <taxon>Kocuria</taxon>
    </lineage>
</organism>
<dbReference type="PANTHER" id="PTHR39210:SF1">
    <property type="entry name" value="HEPARIN-SULFATE LYASE"/>
    <property type="match status" value="1"/>
</dbReference>
<accession>A0A6N9R2C5</accession>
<dbReference type="GO" id="GO:0042597">
    <property type="term" value="C:periplasmic space"/>
    <property type="evidence" value="ECO:0007669"/>
    <property type="project" value="UniProtKB-SubCell"/>
</dbReference>
<keyword evidence="4" id="KW-0456">Lyase</keyword>
<sequence>MESATYEAIRRITDAFVPQIAIDAARERARRFLDDRVIMHPTLGEIDASQERVWESPLPRTHGRYLHGFLFLADWHATVLADPRLEGTAHRAALNLVLSWATHNTCPPGSTDMAFHDETSAQRSLQMARLLDHFPGGVPGEYVSAVQALVAQHVDLLSDASFCAGNNNHGMFQDIALLRLVTSNVGMAVTDPPRRDKLLHLAAARLQRYFTSSFTHDGVHVENSPGYHLMVSRYLRDLIPVVDLLEPGTSASLHQIYEGAERFATHMIMPNGFLPPLGDTKVARVRDLSHRSTFSSGTYEYSVHQGTRGITPSESTAVFPDAGYALARSSWDGPDADWLLFKAGYRSNYHHHADDLSLLVYTHGHLVLGEAGPFGYDYSDPMTKYAFSQFAHNVITVDGVSQPRVDREPGGIRFIDHGCGPADGLHVEGVNTRSVHFRHTREVSTSRVGDSHSPRTAIRVRDLVSTNDGHEHDFVLRWHLGAGTRPVLHDDCLELFVGSRKVLEMTWSILQPATTRIRRAGEGPGVQAHRFPSFGKAAPGAVLEIGSQGTSFDLATVIRSGDFTLREQGLREPERAREQFQTEVHNSDLRIRPGAPVVDAMVRGACVSATVSGTDLPVSAAYYLYRGKEAIRKTAYAKHAYDIQFDDVPPGVYRVRCFLRTHATDTPIAVSSSSVRVT</sequence>
<dbReference type="PANTHER" id="PTHR39210">
    <property type="entry name" value="HEPARIN-SULFATE LYASE"/>
    <property type="match status" value="1"/>
</dbReference>
<evidence type="ECO:0000259" key="5">
    <source>
        <dbReference type="Pfam" id="PF07940"/>
    </source>
</evidence>
<name>A0A6N9R2C5_9MICC</name>
<comment type="caution">
    <text evidence="6">The sequence shown here is derived from an EMBL/GenBank/DDBJ whole genome shotgun (WGS) entry which is preliminary data.</text>
</comment>
<evidence type="ECO:0000256" key="4">
    <source>
        <dbReference type="ARBA" id="ARBA00023239"/>
    </source>
</evidence>
<dbReference type="GO" id="GO:0016829">
    <property type="term" value="F:lyase activity"/>
    <property type="evidence" value="ECO:0007669"/>
    <property type="project" value="UniProtKB-KW"/>
</dbReference>
<dbReference type="EMBL" id="WMHZ01000018">
    <property type="protein sequence ID" value="NDO78828.1"/>
    <property type="molecule type" value="Genomic_DNA"/>
</dbReference>
<evidence type="ECO:0000313" key="6">
    <source>
        <dbReference type="EMBL" id="NDO78828.1"/>
    </source>
</evidence>